<dbReference type="EMBL" id="CAFAZZ010000030">
    <property type="protein sequence ID" value="CAB4841493.1"/>
    <property type="molecule type" value="Genomic_DNA"/>
</dbReference>
<reference evidence="1" key="1">
    <citation type="submission" date="2020-05" db="EMBL/GenBank/DDBJ databases">
        <authorList>
            <person name="Chiriac C."/>
            <person name="Salcher M."/>
            <person name="Ghai R."/>
            <person name="Kavagutti S V."/>
        </authorList>
    </citation>
    <scope>NUCLEOTIDE SEQUENCE</scope>
</reference>
<organism evidence="1">
    <name type="scientific">freshwater metagenome</name>
    <dbReference type="NCBI Taxonomy" id="449393"/>
    <lineage>
        <taxon>unclassified sequences</taxon>
        <taxon>metagenomes</taxon>
        <taxon>ecological metagenomes</taxon>
    </lineage>
</organism>
<accession>A0A6J7BAA6</accession>
<protein>
    <submittedName>
        <fullName evidence="1">Unannotated protein</fullName>
    </submittedName>
</protein>
<gene>
    <name evidence="1" type="ORF">UFOPK3243_00449</name>
</gene>
<dbReference type="AlphaFoldDB" id="A0A6J7BAA6"/>
<name>A0A6J7BAA6_9ZZZZ</name>
<evidence type="ECO:0000313" key="1">
    <source>
        <dbReference type="EMBL" id="CAB4841493.1"/>
    </source>
</evidence>
<sequence length="614" mass="65265">MLKKSNLLLSALISVTVVISTLFATSLSAADLTASESANADLSLMQAVFAQQFPGTSPSVAIMATSTPKATDSTNPLTPYLRGNSKFANSLLAKAQPDECFAGAGINYPAGPPCPAGSVPKVNEGYVWGLAQSKDLLWFGTGANVQCLVNGTYLGATDSVTTSSYVCEYGQSAGSRNQGIPAAIGDMRTPHIYKYDIKSKVKTDLNSQVTEANLIRLQRTVGLRSVGILNDSITYLAGPSLGGISIFAFNTKSGVFLGSTTLTQYTNIRKWLPIGNAIYTGVGNRSGGGSVLKFKPTAGDPLAFTVVGSNIDGEAAELALHKDRIYVSTWPNAGTAGPSALNPSSIWISPKISEEGLSIAQQASWTKAWSVTQYEADSVTARTYGGGAMFSYQGSLYWGTMHVPFMAAIAKWNAYGAPDSQNGAIADALGTFRATSLFRVDDFSKQSPKVELLYGQPIFTVWDPNSVSGPFGHWTVKTGAMGLPKYGLSGFGNPFNNYTWSMQEFNKQLFVGTMDWSYLLAQSFPAALTTAGLNLGNISLPDPALFFGADLWRFKSGNSPAMPQSINGVGNYLNYGIRTMAADSRALYLGTANPMNLMANGGWELRATSSRDDD</sequence>
<proteinExistence type="predicted"/>